<dbReference type="AlphaFoldDB" id="A0A0H3N7U5"/>
<feature type="domain" description="Nitroreductase" evidence="6">
    <location>
        <begin position="8"/>
        <end position="63"/>
    </location>
</feature>
<dbReference type="InterPro" id="IPR029479">
    <property type="entry name" value="Nitroreductase"/>
</dbReference>
<sequence length="172" mass="19795">MNFVELTKKRYSCRNYQDRKVEKEKLEKVLDVARIAPTGGNRQPQRLIVIQEKEGINKLSKAANIYDAPLAILVCGDKDKVWTRPFDGRQLTDIDTSIVTDHMMLQATELGLASVWVCYFNPDIIREEFSLPDNLEPINILLMGYESKIPESPERHEKTRVPLSEIVSYETL</sequence>
<organism evidence="7 8">
    <name type="scientific">Clostridioides difficile (strain CD196)</name>
    <name type="common">Peptoclostridium difficile</name>
    <dbReference type="NCBI Taxonomy" id="645462"/>
    <lineage>
        <taxon>Bacteria</taxon>
        <taxon>Bacillati</taxon>
        <taxon>Bacillota</taxon>
        <taxon>Clostridia</taxon>
        <taxon>Peptostreptococcales</taxon>
        <taxon>Peptostreptococcaceae</taxon>
        <taxon>Clostridioides</taxon>
    </lineage>
</organism>
<keyword evidence="4" id="KW-0288">FMN</keyword>
<dbReference type="HOGENOM" id="CLU_070764_7_1_9"/>
<protein>
    <submittedName>
        <fullName evidence="7">Nitroreductase</fullName>
    </submittedName>
</protein>
<keyword evidence="5" id="KW-0560">Oxidoreductase</keyword>
<evidence type="ECO:0000313" key="7">
    <source>
        <dbReference type="EMBL" id="CBA66389.1"/>
    </source>
</evidence>
<reference evidence="7 8" key="1">
    <citation type="journal article" date="2009" name="Genome Biol.">
        <title>Comparative genome and phenotypic analysis of Clostridium difficile 027 strains provides insight into the evolution of a hypervirulent bacterium.</title>
        <authorList>
            <person name="Stabler R.A."/>
            <person name="He M."/>
            <person name="Dawson L."/>
            <person name="Martin M."/>
            <person name="Valiente E."/>
            <person name="Corton C."/>
            <person name="Lawley T.D."/>
            <person name="Sebaihia M."/>
            <person name="Quail M.A."/>
            <person name="Rose G."/>
            <person name="Gerding D.N."/>
            <person name="Gibert M."/>
            <person name="Popoff M.R."/>
            <person name="Parkhill J."/>
            <person name="Dougan G."/>
            <person name="Wren B.W."/>
        </authorList>
    </citation>
    <scope>NUCLEOTIDE SEQUENCE [LARGE SCALE GENOMIC DNA]</scope>
    <source>
        <strain evidence="7 8">CD196</strain>
    </source>
</reference>
<gene>
    <name evidence="7" type="ordered locus">CD196_3153</name>
</gene>
<dbReference type="SUPFAM" id="SSF55469">
    <property type="entry name" value="FMN-dependent nitroreductase-like"/>
    <property type="match status" value="1"/>
</dbReference>
<accession>A0A0H3N7U5</accession>
<dbReference type="EMBL" id="FN538970">
    <property type="protein sequence ID" value="CBA66389.1"/>
    <property type="molecule type" value="Genomic_DNA"/>
</dbReference>
<keyword evidence="3" id="KW-0285">Flavoprotein</keyword>
<dbReference type="KEGG" id="cdc:CD196_3153"/>
<evidence type="ECO:0000256" key="3">
    <source>
        <dbReference type="ARBA" id="ARBA00022630"/>
    </source>
</evidence>
<dbReference type="InterPro" id="IPR000415">
    <property type="entry name" value="Nitroreductase-like"/>
</dbReference>
<evidence type="ECO:0000256" key="2">
    <source>
        <dbReference type="ARBA" id="ARBA00007118"/>
    </source>
</evidence>
<proteinExistence type="inferred from homology"/>
<evidence type="ECO:0000313" key="8">
    <source>
        <dbReference type="Proteomes" id="UP000002068"/>
    </source>
</evidence>
<comment type="similarity">
    <text evidence="2">Belongs to the nitroreductase family.</text>
</comment>
<evidence type="ECO:0000256" key="4">
    <source>
        <dbReference type="ARBA" id="ARBA00022643"/>
    </source>
</evidence>
<dbReference type="SMR" id="A0A0H3N7U5"/>
<dbReference type="PANTHER" id="PTHR43673:SF2">
    <property type="entry name" value="NITROREDUCTASE"/>
    <property type="match status" value="1"/>
</dbReference>
<dbReference type="Gene3D" id="3.40.109.10">
    <property type="entry name" value="NADH Oxidase"/>
    <property type="match status" value="1"/>
</dbReference>
<evidence type="ECO:0000256" key="1">
    <source>
        <dbReference type="ARBA" id="ARBA00001917"/>
    </source>
</evidence>
<evidence type="ECO:0000259" key="6">
    <source>
        <dbReference type="Pfam" id="PF00881"/>
    </source>
</evidence>
<evidence type="ECO:0000256" key="5">
    <source>
        <dbReference type="ARBA" id="ARBA00023002"/>
    </source>
</evidence>
<name>A0A0H3N7U5_CLODC</name>
<comment type="cofactor">
    <cofactor evidence="1">
        <name>FMN</name>
        <dbReference type="ChEBI" id="CHEBI:58210"/>
    </cofactor>
</comment>
<dbReference type="GO" id="GO:0016491">
    <property type="term" value="F:oxidoreductase activity"/>
    <property type="evidence" value="ECO:0007669"/>
    <property type="project" value="UniProtKB-KW"/>
</dbReference>
<dbReference type="PANTHER" id="PTHR43673">
    <property type="entry name" value="NAD(P)H NITROREDUCTASE YDGI-RELATED"/>
    <property type="match status" value="1"/>
</dbReference>
<dbReference type="RefSeq" id="WP_009891825.1">
    <property type="nucleotide sequence ID" value="NC_013315.1"/>
</dbReference>
<dbReference type="Pfam" id="PF00881">
    <property type="entry name" value="Nitroreductase"/>
    <property type="match status" value="1"/>
</dbReference>
<dbReference type="Proteomes" id="UP000002068">
    <property type="component" value="Chromosome"/>
</dbReference>
<dbReference type="CDD" id="cd20609">
    <property type="entry name" value="nitroreductase"/>
    <property type="match status" value="1"/>
</dbReference>